<dbReference type="Proteomes" id="UP000277633">
    <property type="component" value="Unassembled WGS sequence"/>
</dbReference>
<dbReference type="EMBL" id="QMWO01000117">
    <property type="protein sequence ID" value="RLG68830.1"/>
    <property type="molecule type" value="Genomic_DNA"/>
</dbReference>
<proteinExistence type="predicted"/>
<dbReference type="AlphaFoldDB" id="A0A497JGE5"/>
<evidence type="ECO:0000313" key="1">
    <source>
        <dbReference type="EMBL" id="RLG68830.1"/>
    </source>
</evidence>
<protein>
    <submittedName>
        <fullName evidence="1">Uncharacterized protein</fullName>
    </submittedName>
</protein>
<evidence type="ECO:0000313" key="2">
    <source>
        <dbReference type="Proteomes" id="UP000277633"/>
    </source>
</evidence>
<organism evidence="1 2">
    <name type="scientific">Candidatus Iainarchaeum sp</name>
    <dbReference type="NCBI Taxonomy" id="3101447"/>
    <lineage>
        <taxon>Archaea</taxon>
        <taxon>Candidatus Iainarchaeota</taxon>
        <taxon>Candidatus Iainarchaeia</taxon>
        <taxon>Candidatus Iainarchaeales</taxon>
        <taxon>Candidatus Iainarchaeaceae</taxon>
        <taxon>Candidatus Iainarchaeum</taxon>
    </lineage>
</organism>
<gene>
    <name evidence="1" type="ORF">DRO07_03030</name>
</gene>
<comment type="caution">
    <text evidence="1">The sequence shown here is derived from an EMBL/GenBank/DDBJ whole genome shotgun (WGS) entry which is preliminary data.</text>
</comment>
<sequence length="150" mass="17789">MDKITDFETILVAVNSEFQQELSMFVLDDTRKNPDLFFTEQYNIWQSIPSVEQSSILEEIMVIKERYFGTTKTKQGIVNKLYKVKKMLSAKYKEKGEEELDDMFLKEQSFSSFCEFYLLDFAAMFRAIELGLIKFKVSDFFKNYEIRRPG</sequence>
<accession>A0A497JGE5</accession>
<name>A0A497JGE5_9ARCH</name>
<reference evidence="1 2" key="1">
    <citation type="submission" date="2018-06" db="EMBL/GenBank/DDBJ databases">
        <title>Extensive metabolic versatility and redundancy in microbially diverse, dynamic hydrothermal sediments.</title>
        <authorList>
            <person name="Dombrowski N."/>
            <person name="Teske A."/>
            <person name="Baker B.J."/>
        </authorList>
    </citation>
    <scope>NUCLEOTIDE SEQUENCE [LARGE SCALE GENOMIC DNA]</scope>
    <source>
        <strain evidence="1">B9_G13</strain>
    </source>
</reference>